<evidence type="ECO:0000256" key="7">
    <source>
        <dbReference type="ARBA" id="ARBA00022833"/>
    </source>
</evidence>
<feature type="transmembrane region" description="Helical" evidence="10">
    <location>
        <begin position="281"/>
        <end position="302"/>
    </location>
</feature>
<dbReference type="GO" id="GO:0016020">
    <property type="term" value="C:membrane"/>
    <property type="evidence" value="ECO:0007669"/>
    <property type="project" value="UniProtKB-SubCell"/>
</dbReference>
<evidence type="ECO:0000313" key="13">
    <source>
        <dbReference type="WBParaSite" id="SPAL_0001406200.1"/>
    </source>
</evidence>
<evidence type="ECO:0000256" key="8">
    <source>
        <dbReference type="ARBA" id="ARBA00022989"/>
    </source>
</evidence>
<name>A0A0N5C802_STREA</name>
<evidence type="ECO:0000256" key="4">
    <source>
        <dbReference type="ARBA" id="ARBA00022723"/>
    </source>
</evidence>
<keyword evidence="9 10" id="KW-0472">Membrane</keyword>
<dbReference type="GO" id="GO:0008270">
    <property type="term" value="F:zinc ion binding"/>
    <property type="evidence" value="ECO:0007669"/>
    <property type="project" value="UniProtKB-KW"/>
</dbReference>
<dbReference type="AlphaFoldDB" id="A0A0N5C802"/>
<evidence type="ECO:0000259" key="11">
    <source>
        <dbReference type="PROSITE" id="PS51292"/>
    </source>
</evidence>
<keyword evidence="6" id="KW-0833">Ubl conjugation pathway</keyword>
<organism evidence="12 13">
    <name type="scientific">Strongyloides papillosus</name>
    <name type="common">Intestinal threadworm</name>
    <dbReference type="NCBI Taxonomy" id="174720"/>
    <lineage>
        <taxon>Eukaryota</taxon>
        <taxon>Metazoa</taxon>
        <taxon>Ecdysozoa</taxon>
        <taxon>Nematoda</taxon>
        <taxon>Chromadorea</taxon>
        <taxon>Rhabditida</taxon>
        <taxon>Tylenchina</taxon>
        <taxon>Panagrolaimomorpha</taxon>
        <taxon>Strongyloidoidea</taxon>
        <taxon>Strongyloididae</taxon>
        <taxon>Strongyloides</taxon>
    </lineage>
</organism>
<evidence type="ECO:0000256" key="5">
    <source>
        <dbReference type="ARBA" id="ARBA00022771"/>
    </source>
</evidence>
<accession>A0A0N5C802</accession>
<evidence type="ECO:0000256" key="2">
    <source>
        <dbReference type="ARBA" id="ARBA00022679"/>
    </source>
</evidence>
<evidence type="ECO:0000256" key="10">
    <source>
        <dbReference type="SAM" id="Phobius"/>
    </source>
</evidence>
<evidence type="ECO:0000256" key="3">
    <source>
        <dbReference type="ARBA" id="ARBA00022692"/>
    </source>
</evidence>
<dbReference type="GO" id="GO:0004842">
    <property type="term" value="F:ubiquitin-protein transferase activity"/>
    <property type="evidence" value="ECO:0007669"/>
    <property type="project" value="TreeGrafter"/>
</dbReference>
<proteinExistence type="predicted"/>
<dbReference type="PANTHER" id="PTHR46065">
    <property type="entry name" value="E3 UBIQUITIN-PROTEIN LIGASE MARCH 2/3 FAMILY MEMBER"/>
    <property type="match status" value="1"/>
</dbReference>
<dbReference type="GO" id="GO:0016567">
    <property type="term" value="P:protein ubiquitination"/>
    <property type="evidence" value="ECO:0007669"/>
    <property type="project" value="TreeGrafter"/>
</dbReference>
<reference evidence="13" key="1">
    <citation type="submission" date="2017-02" db="UniProtKB">
        <authorList>
            <consortium name="WormBaseParasite"/>
        </authorList>
    </citation>
    <scope>IDENTIFICATION</scope>
</reference>
<keyword evidence="3 10" id="KW-0812">Transmembrane</keyword>
<evidence type="ECO:0000313" key="12">
    <source>
        <dbReference type="Proteomes" id="UP000046392"/>
    </source>
</evidence>
<dbReference type="Pfam" id="PF12906">
    <property type="entry name" value="RINGv"/>
    <property type="match status" value="1"/>
</dbReference>
<keyword evidence="2" id="KW-0808">Transferase</keyword>
<sequence length="366" mass="41555">MNNNIPVCDHQSGNINEKNDFDDDNIIKYEANSPIFMKKLDTSKSLAKNTIKSNFIEDDRIVMVKSKKVTINNTSITKSKTPNSYNNNSNCNKKERVLPYNQNLNLSLIQNITNNKELEIEGQSVFCCRICHSLEASKKSPLIAPCRCSGTMKYIHLSCLAKWLELSPRCLFSIPSCELCGHIYQTGSLMKLRKIHLPTLSFSDKILNILFILLLFIMILCATIACNYLKITEKQYVYRSTSLHSASKIIASSEGNGGFGGKVNSNSKLMLIAPGLSEAELIVLISTVLLFIAFFMALFTQYKAENTVFKLIIQFFWANRNWTIRTLEENERKILKASISKNIDDQDRKSLMRDEKENTDIDCLVV</sequence>
<keyword evidence="4" id="KW-0479">Metal-binding</keyword>
<dbReference type="Gene3D" id="3.30.40.10">
    <property type="entry name" value="Zinc/RING finger domain, C3HC4 (zinc finger)"/>
    <property type="match status" value="1"/>
</dbReference>
<dbReference type="WBParaSite" id="SPAL_0001406200.1">
    <property type="protein sequence ID" value="SPAL_0001406200.1"/>
    <property type="gene ID" value="SPAL_0001406200"/>
</dbReference>
<feature type="transmembrane region" description="Helical" evidence="10">
    <location>
        <begin position="206"/>
        <end position="229"/>
    </location>
</feature>
<keyword evidence="7" id="KW-0862">Zinc</keyword>
<keyword evidence="8 10" id="KW-1133">Transmembrane helix</keyword>
<dbReference type="PANTHER" id="PTHR46065:SF3">
    <property type="entry name" value="FI20425P1"/>
    <property type="match status" value="1"/>
</dbReference>
<dbReference type="Proteomes" id="UP000046392">
    <property type="component" value="Unplaced"/>
</dbReference>
<evidence type="ECO:0000256" key="1">
    <source>
        <dbReference type="ARBA" id="ARBA00004141"/>
    </source>
</evidence>
<keyword evidence="12" id="KW-1185">Reference proteome</keyword>
<protein>
    <submittedName>
        <fullName evidence="13">RING-CH-type domain-containing protein</fullName>
    </submittedName>
</protein>
<feature type="domain" description="RING-CH-type" evidence="11">
    <location>
        <begin position="120"/>
        <end position="187"/>
    </location>
</feature>
<evidence type="ECO:0000256" key="9">
    <source>
        <dbReference type="ARBA" id="ARBA00023136"/>
    </source>
</evidence>
<dbReference type="PROSITE" id="PS51292">
    <property type="entry name" value="ZF_RING_CH"/>
    <property type="match status" value="1"/>
</dbReference>
<evidence type="ECO:0000256" key="6">
    <source>
        <dbReference type="ARBA" id="ARBA00022786"/>
    </source>
</evidence>
<dbReference type="CDD" id="cd16495">
    <property type="entry name" value="RING_CH-C4HC3_MARCH"/>
    <property type="match status" value="1"/>
</dbReference>
<dbReference type="STRING" id="174720.A0A0N5C802"/>
<dbReference type="InterPro" id="IPR011016">
    <property type="entry name" value="Znf_RING-CH"/>
</dbReference>
<keyword evidence="5" id="KW-0863">Zinc-finger</keyword>
<comment type="subcellular location">
    <subcellularLocation>
        <location evidence="1">Membrane</location>
        <topology evidence="1">Multi-pass membrane protein</topology>
    </subcellularLocation>
</comment>
<dbReference type="InterPro" id="IPR013083">
    <property type="entry name" value="Znf_RING/FYVE/PHD"/>
</dbReference>
<dbReference type="SUPFAM" id="SSF57850">
    <property type="entry name" value="RING/U-box"/>
    <property type="match status" value="1"/>
</dbReference>
<dbReference type="SMART" id="SM00744">
    <property type="entry name" value="RINGv"/>
    <property type="match status" value="1"/>
</dbReference>